<accession>A0A9P1MCH5</accession>
<organism evidence="1 2">
    <name type="scientific">Parascedosporium putredinis</name>
    <dbReference type="NCBI Taxonomy" id="1442378"/>
    <lineage>
        <taxon>Eukaryota</taxon>
        <taxon>Fungi</taxon>
        <taxon>Dikarya</taxon>
        <taxon>Ascomycota</taxon>
        <taxon>Pezizomycotina</taxon>
        <taxon>Sordariomycetes</taxon>
        <taxon>Hypocreomycetidae</taxon>
        <taxon>Microascales</taxon>
        <taxon>Microascaceae</taxon>
        <taxon>Parascedosporium</taxon>
    </lineage>
</organism>
<keyword evidence="2" id="KW-1185">Reference proteome</keyword>
<reference evidence="1" key="1">
    <citation type="submission" date="2022-11" db="EMBL/GenBank/DDBJ databases">
        <authorList>
            <person name="Scott C."/>
            <person name="Bruce N."/>
        </authorList>
    </citation>
    <scope>NUCLEOTIDE SEQUENCE</scope>
</reference>
<gene>
    <name evidence="1" type="ORF">PPNO1_LOCUS5450</name>
</gene>
<comment type="caution">
    <text evidence="1">The sequence shown here is derived from an EMBL/GenBank/DDBJ whole genome shotgun (WGS) entry which is preliminary data.</text>
</comment>
<dbReference type="Proteomes" id="UP000838763">
    <property type="component" value="Unassembled WGS sequence"/>
</dbReference>
<evidence type="ECO:0000313" key="2">
    <source>
        <dbReference type="Proteomes" id="UP000838763"/>
    </source>
</evidence>
<proteinExistence type="predicted"/>
<name>A0A9P1MCH5_9PEZI</name>
<evidence type="ECO:0000313" key="1">
    <source>
        <dbReference type="EMBL" id="CAI4215743.1"/>
    </source>
</evidence>
<sequence length="102" mass="11482">MPQIRRACQSEDMDDDGLWPVPTPLKVRGLFRRRRSMPVHHWLDFFRSMSVPRAQLLNKAGPLDDEAVRAAGALHSSIYQVDDPAAEEEGLRGSVKNTNGEL</sequence>
<dbReference type="EMBL" id="CALLCH030000012">
    <property type="protein sequence ID" value="CAI4215743.1"/>
    <property type="molecule type" value="Genomic_DNA"/>
</dbReference>
<dbReference type="AlphaFoldDB" id="A0A9P1MCH5"/>
<protein>
    <submittedName>
        <fullName evidence="1">Uncharacterized protein</fullName>
    </submittedName>
</protein>